<name>A0ACB7FLU6_NIBAL</name>
<keyword evidence="2" id="KW-1185">Reference proteome</keyword>
<comment type="caution">
    <text evidence="1">The sequence shown here is derived from an EMBL/GenBank/DDBJ whole genome shotgun (WGS) entry which is preliminary data.</text>
</comment>
<keyword evidence="1" id="KW-0675">Receptor</keyword>
<evidence type="ECO:0000313" key="1">
    <source>
        <dbReference type="EMBL" id="KAG8015159.1"/>
    </source>
</evidence>
<accession>A0ACB7FLU6</accession>
<gene>
    <name evidence="1" type="primary">PPRC1</name>
    <name evidence="1" type="ORF">GBF38_022473</name>
</gene>
<proteinExistence type="predicted"/>
<protein>
    <submittedName>
        <fullName evidence="1">Peroxisome proliferator-activated receptor gamma coactivator-related protein 1</fullName>
    </submittedName>
</protein>
<dbReference type="EMBL" id="CM024789">
    <property type="protein sequence ID" value="KAG8015159.1"/>
    <property type="molecule type" value="Genomic_DNA"/>
</dbReference>
<evidence type="ECO:0000313" key="2">
    <source>
        <dbReference type="Proteomes" id="UP000805704"/>
    </source>
</evidence>
<reference evidence="1" key="1">
    <citation type="submission" date="2020-04" db="EMBL/GenBank/DDBJ databases">
        <title>A chromosome-scale assembly and high-density genetic map of the yellow drum (Nibea albiflora) genome.</title>
        <authorList>
            <person name="Xu D."/>
            <person name="Zhang W."/>
            <person name="Chen R."/>
            <person name="Tan P."/>
            <person name="Wang L."/>
            <person name="Song H."/>
            <person name="Tian L."/>
            <person name="Zhu Q."/>
            <person name="Wang B."/>
        </authorList>
    </citation>
    <scope>NUCLEOTIDE SEQUENCE</scope>
    <source>
        <strain evidence="1">ZJHYS-2018</strain>
    </source>
</reference>
<dbReference type="Proteomes" id="UP000805704">
    <property type="component" value="Chromosome 1"/>
</dbReference>
<sequence length="598" mass="66932">MRFSQREGETKAKSLSLQQYRQMRQKRQPLVEKQGNYTTKWPSVSEPPKELTPILCLQGQNSPGPKAAHRYPDSRIGGAAPLHRSQTPANKTPHTSAPPRFHPAEAKQSTPLHRTGLKRPRTKSKMISPASPLPGVTLNPSVSPVKKVALLSSDPPNPVLLPLPLRQTSSPSTEGGESKEEFNRDSNLDSTRHFQETQNESSGTPLQPQPSSVGQKPEVLSVNQDSTTPFQEVKIRFTKTASGSLALCPTPTQTQPSSEGPVTAHDSNAVTECKQQASIGEVNTTIIRAATQHLPEEPKTRPEANQSTNKVLAVSDSATTDQDCGRTAEDKPAPCTIPTPPPSPPARGRDKRRYQRRSPRSDSSSSSCSSSSSSSSSSASRSPKRQKRRHKRSESSSCSSSPSRSPPCRYRWSYSRSGFSRSRSRSWSQSRSPSRSRSPSPRICRRPWRDVYRSRESRKLRREHEIRIQKLKAIDERRVVYVGRICRSMTHDELRERFSQFGEVECVSLHFRERGDHYGFVTFYNMDDAFAAIDNGGKLRRPDELPFDLCFGGRRQFCNSDYADLDANRDAEASPAKNRFEDLDFDQLLKQAQRGLKR</sequence>
<organism evidence="1 2">
    <name type="scientific">Nibea albiflora</name>
    <name type="common">Yellow drum</name>
    <name type="synonym">Corvina albiflora</name>
    <dbReference type="NCBI Taxonomy" id="240163"/>
    <lineage>
        <taxon>Eukaryota</taxon>
        <taxon>Metazoa</taxon>
        <taxon>Chordata</taxon>
        <taxon>Craniata</taxon>
        <taxon>Vertebrata</taxon>
        <taxon>Euteleostomi</taxon>
        <taxon>Actinopterygii</taxon>
        <taxon>Neopterygii</taxon>
        <taxon>Teleostei</taxon>
        <taxon>Neoteleostei</taxon>
        <taxon>Acanthomorphata</taxon>
        <taxon>Eupercaria</taxon>
        <taxon>Sciaenidae</taxon>
        <taxon>Nibea</taxon>
    </lineage>
</organism>